<comment type="caution">
    <text evidence="1">The sequence shown here is derived from an EMBL/GenBank/DDBJ whole genome shotgun (WGS) entry which is preliminary data.</text>
</comment>
<dbReference type="AlphaFoldDB" id="A0A2U2BG95"/>
<dbReference type="EMBL" id="QEXO01000004">
    <property type="protein sequence ID" value="PWE13030.1"/>
    <property type="molecule type" value="Genomic_DNA"/>
</dbReference>
<proteinExistence type="predicted"/>
<dbReference type="Proteomes" id="UP000245216">
    <property type="component" value="Unassembled WGS sequence"/>
</dbReference>
<evidence type="ECO:0000313" key="1">
    <source>
        <dbReference type="EMBL" id="PWE13030.1"/>
    </source>
</evidence>
<protein>
    <submittedName>
        <fullName evidence="1">Uncharacterized protein</fullName>
    </submittedName>
</protein>
<evidence type="ECO:0000313" key="2">
    <source>
        <dbReference type="Proteomes" id="UP000245216"/>
    </source>
</evidence>
<reference evidence="1 2" key="2">
    <citation type="submission" date="2018-05" db="EMBL/GenBank/DDBJ databases">
        <authorList>
            <person name="Lanie J.A."/>
            <person name="Ng W.-L."/>
            <person name="Kazmierczak K.M."/>
            <person name="Andrzejewski T.M."/>
            <person name="Davidsen T.M."/>
            <person name="Wayne K.J."/>
            <person name="Tettelin H."/>
            <person name="Glass J.I."/>
            <person name="Rusch D."/>
            <person name="Podicherti R."/>
            <person name="Tsui H.-C.T."/>
            <person name="Winkler M.E."/>
        </authorList>
    </citation>
    <scope>NUCLEOTIDE SEQUENCE [LARGE SCALE GENOMIC DNA]</scope>
    <source>
        <strain evidence="1 2">YBY</strain>
    </source>
</reference>
<name>A0A2U2BG95_ALCFA</name>
<gene>
    <name evidence="1" type="ORF">DF183_14435</name>
</gene>
<accession>A0A2U2BG95</accession>
<reference evidence="1 2" key="1">
    <citation type="submission" date="2018-05" db="EMBL/GenBank/DDBJ databases">
        <title>Genome Sequence of an Efficient Indole-Degrading Bacterium, Alcaligenes sp.YBY.</title>
        <authorList>
            <person name="Yang B."/>
        </authorList>
    </citation>
    <scope>NUCLEOTIDE SEQUENCE [LARGE SCALE GENOMIC DNA]</scope>
    <source>
        <strain evidence="1 2">YBY</strain>
    </source>
</reference>
<organism evidence="1 2">
    <name type="scientific">Alcaligenes faecalis</name>
    <dbReference type="NCBI Taxonomy" id="511"/>
    <lineage>
        <taxon>Bacteria</taxon>
        <taxon>Pseudomonadati</taxon>
        <taxon>Pseudomonadota</taxon>
        <taxon>Betaproteobacteria</taxon>
        <taxon>Burkholderiales</taxon>
        <taxon>Alcaligenaceae</taxon>
        <taxon>Alcaligenes</taxon>
    </lineage>
</organism>
<sequence>MKVTCEKHSEAQVHRSRTGCIACEIDELQRQITGAQMLSTRMWNWMNNPENTRVRTTDLETEQFRQRFLQEFRQAR</sequence>